<reference evidence="1 2" key="1">
    <citation type="submission" date="2019-03" db="EMBL/GenBank/DDBJ databases">
        <title>Draft genome of Massilia hortus sp. nov., a novel bacterial species of the Oxalobacteraceae family.</title>
        <authorList>
            <person name="Peta V."/>
            <person name="Raths R."/>
            <person name="Bucking H."/>
        </authorList>
    </citation>
    <scope>NUCLEOTIDE SEQUENCE [LARGE SCALE GENOMIC DNA]</scope>
    <source>
        <strain evidence="1 2">ONC3</strain>
    </source>
</reference>
<sequence length="164" mass="17947">MSIQFDAIAYARELEAAGVPKDQAEVHARTLAHVVSNCVVLPGDLHEARSEIVYKLAETKAKLRSEISETAARLGSEISKTAARLGSEISESESRLRGEIVQSEARLRTKIAESEARLRTEIAESEARLRTKIDALKDAAGYLKWMNALTLALLIGLIVKSSFV</sequence>
<accession>A0A4Y9T107</accession>
<organism evidence="1 2">
    <name type="scientific">Massilia horti</name>
    <dbReference type="NCBI Taxonomy" id="2562153"/>
    <lineage>
        <taxon>Bacteria</taxon>
        <taxon>Pseudomonadati</taxon>
        <taxon>Pseudomonadota</taxon>
        <taxon>Betaproteobacteria</taxon>
        <taxon>Burkholderiales</taxon>
        <taxon>Oxalobacteraceae</taxon>
        <taxon>Telluria group</taxon>
        <taxon>Massilia</taxon>
    </lineage>
</organism>
<dbReference type="OrthoDB" id="8781573at2"/>
<proteinExistence type="predicted"/>
<protein>
    <submittedName>
        <fullName evidence="1">DUF1640 domain-containing protein</fullName>
    </submittedName>
</protein>
<comment type="caution">
    <text evidence="1">The sequence shown here is derived from an EMBL/GenBank/DDBJ whole genome shotgun (WGS) entry which is preliminary data.</text>
</comment>
<keyword evidence="2" id="KW-1185">Reference proteome</keyword>
<evidence type="ECO:0000313" key="2">
    <source>
        <dbReference type="Proteomes" id="UP000297258"/>
    </source>
</evidence>
<dbReference type="EMBL" id="SPUM01000055">
    <property type="protein sequence ID" value="TFW32530.1"/>
    <property type="molecule type" value="Genomic_DNA"/>
</dbReference>
<evidence type="ECO:0000313" key="1">
    <source>
        <dbReference type="EMBL" id="TFW32530.1"/>
    </source>
</evidence>
<dbReference type="RefSeq" id="WP_135189511.1">
    <property type="nucleotide sequence ID" value="NZ_SPUM01000055.1"/>
</dbReference>
<dbReference type="Gene3D" id="1.20.120.20">
    <property type="entry name" value="Apolipoprotein"/>
    <property type="match status" value="1"/>
</dbReference>
<dbReference type="Proteomes" id="UP000297258">
    <property type="component" value="Unassembled WGS sequence"/>
</dbReference>
<dbReference type="AlphaFoldDB" id="A0A4Y9T107"/>
<gene>
    <name evidence="1" type="ORF">E4O92_09430</name>
</gene>
<name>A0A4Y9T107_9BURK</name>